<dbReference type="PANTHER" id="PTHR10151:SF114">
    <property type="entry name" value="ECTONUCLEOTIDE PYROPHOSPHATASE_PHOSPHODIESTERASE C27A7.3"/>
    <property type="match status" value="1"/>
</dbReference>
<dbReference type="Gene3D" id="3.40.720.10">
    <property type="entry name" value="Alkaline Phosphatase, subunit A"/>
    <property type="match status" value="1"/>
</dbReference>
<organism evidence="1">
    <name type="scientific">Trichuris suis</name>
    <name type="common">pig whipworm</name>
    <dbReference type="NCBI Taxonomy" id="68888"/>
    <lineage>
        <taxon>Eukaryota</taxon>
        <taxon>Metazoa</taxon>
        <taxon>Ecdysozoa</taxon>
        <taxon>Nematoda</taxon>
        <taxon>Enoplea</taxon>
        <taxon>Dorylaimia</taxon>
        <taxon>Trichinellida</taxon>
        <taxon>Trichuridae</taxon>
        <taxon>Trichuris</taxon>
    </lineage>
</organism>
<evidence type="ECO:0000313" key="1">
    <source>
        <dbReference type="EMBL" id="KFD66113.1"/>
    </source>
</evidence>
<dbReference type="SUPFAM" id="SSF53649">
    <property type="entry name" value="Alkaline phosphatase-like"/>
    <property type="match status" value="1"/>
</dbReference>
<protein>
    <recommendedName>
        <fullName evidence="2">Ectonucleotide pyrophosphatase/phosphodiesterase family member 6</fullName>
    </recommendedName>
</protein>
<dbReference type="InterPro" id="IPR017850">
    <property type="entry name" value="Alkaline_phosphatase_core_sf"/>
</dbReference>
<dbReference type="AlphaFoldDB" id="A0A085N9G7"/>
<gene>
    <name evidence="1" type="ORF">M514_21627</name>
</gene>
<proteinExistence type="predicted"/>
<sequence>MMSATRIKMSWRKIALYSAAIATPLVLLIALIIVATKKCCTERDCQPEDNSWQTQINSRKQCAKGWQSFPVVIISLDGFRADYLKNNITPTIEQLIQAGSHAPYMYSSYPTKTFPNHYSIVTGLYPEAHGIIDNRMYDPEVGITEEDHRFTMAHSENTKWWLGEP</sequence>
<accession>A0A085N9G7</accession>
<name>A0A085N9G7_9BILA</name>
<feature type="non-terminal residue" evidence="1">
    <location>
        <position position="165"/>
    </location>
</feature>
<dbReference type="Proteomes" id="UP000030758">
    <property type="component" value="Unassembled WGS sequence"/>
</dbReference>
<dbReference type="PANTHER" id="PTHR10151">
    <property type="entry name" value="ECTONUCLEOTIDE PYROPHOSPHATASE/PHOSPHODIESTERASE"/>
    <property type="match status" value="1"/>
</dbReference>
<dbReference type="EMBL" id="KL367527">
    <property type="protein sequence ID" value="KFD66113.1"/>
    <property type="molecule type" value="Genomic_DNA"/>
</dbReference>
<dbReference type="CDD" id="cd16018">
    <property type="entry name" value="Enpp"/>
    <property type="match status" value="1"/>
</dbReference>
<dbReference type="InterPro" id="IPR002591">
    <property type="entry name" value="Phosphodiest/P_Trfase"/>
</dbReference>
<dbReference type="Pfam" id="PF01663">
    <property type="entry name" value="Phosphodiest"/>
    <property type="match status" value="1"/>
</dbReference>
<reference evidence="1" key="1">
    <citation type="journal article" date="2014" name="Nat. Genet.">
        <title>Genome and transcriptome of the porcine whipworm Trichuris suis.</title>
        <authorList>
            <person name="Jex A.R."/>
            <person name="Nejsum P."/>
            <person name="Schwarz E.M."/>
            <person name="Hu L."/>
            <person name="Young N.D."/>
            <person name="Hall R.S."/>
            <person name="Korhonen P.K."/>
            <person name="Liao S."/>
            <person name="Thamsborg S."/>
            <person name="Xia J."/>
            <person name="Xu P."/>
            <person name="Wang S."/>
            <person name="Scheerlinck J.P."/>
            <person name="Hofmann A."/>
            <person name="Sternberg P.W."/>
            <person name="Wang J."/>
            <person name="Gasser R.B."/>
        </authorList>
    </citation>
    <scope>NUCLEOTIDE SEQUENCE [LARGE SCALE GENOMIC DNA]</scope>
    <source>
        <strain evidence="1">DCEP-RM93F</strain>
    </source>
</reference>
<evidence type="ECO:0008006" key="2">
    <source>
        <dbReference type="Google" id="ProtNLM"/>
    </source>
</evidence>